<dbReference type="PANTHER" id="PTHR42709">
    <property type="entry name" value="ALKALINE PHOSPHATASE LIKE PROTEIN"/>
    <property type="match status" value="1"/>
</dbReference>
<dbReference type="CDD" id="cd03392">
    <property type="entry name" value="PAP2_like_2"/>
    <property type="match status" value="1"/>
</dbReference>
<gene>
    <name evidence="4" type="ORF">FPZ45_06535</name>
</gene>
<sequence>MSFITDYFTHLLVQYGYWVLFFALMLELIALPLPGEFIMTYAGLIVYQGQLNWILCIVAAGLGSCIGMTISYWIGFRLGTPFFEKYGRRFHFGPEKLHHVSRWYSRYGNKLLLVAYFIPGVRHMTGLFSGITRLPFRKYAAFAFTGAVLWVSIFISLGRLLGPKWESYHHAINRYLIIAGVIMFCIYLCIYVYRKKKDELKAAFDGFLEKGVTRFHSMGKVKFIVVAAFAFFVLFTSLLIGLIQDFLAHELTAFDEVTVFIVQQIFDQSWTGIMNNIALLGSYSYFIPIIVITGIWIALKGIDRTLELTILVVVTLAGKGLNELLRIWFHREGPSGGFTVLTFPSQQTMLALTIYGFAAYLIFRHYGNYAVRFIALIGVITVCFSVGICLVFLQLQYPSDVAAGYVFGGVWLSMSVILLEVLRMIRGLKRECQ</sequence>
<feature type="transmembrane region" description="Helical" evidence="2">
    <location>
        <begin position="111"/>
        <end position="132"/>
    </location>
</feature>
<proteinExistence type="inferred from homology"/>
<dbReference type="EMBL" id="VNJJ01000003">
    <property type="protein sequence ID" value="TVY02095.1"/>
    <property type="molecule type" value="Genomic_DNA"/>
</dbReference>
<feature type="transmembrane region" description="Helical" evidence="2">
    <location>
        <begin position="373"/>
        <end position="395"/>
    </location>
</feature>
<dbReference type="RefSeq" id="WP_144699646.1">
    <property type="nucleotide sequence ID" value="NZ_VNJJ01000003.1"/>
</dbReference>
<dbReference type="GO" id="GO:0005886">
    <property type="term" value="C:plasma membrane"/>
    <property type="evidence" value="ECO:0007669"/>
    <property type="project" value="TreeGrafter"/>
</dbReference>
<evidence type="ECO:0000259" key="3">
    <source>
        <dbReference type="Pfam" id="PF09335"/>
    </source>
</evidence>
<feature type="transmembrane region" description="Helical" evidence="2">
    <location>
        <begin position="51"/>
        <end position="74"/>
    </location>
</feature>
<keyword evidence="2" id="KW-0812">Transmembrane</keyword>
<accession>A0A559JQE2</accession>
<dbReference type="OrthoDB" id="9782291at2"/>
<evidence type="ECO:0000313" key="4">
    <source>
        <dbReference type="EMBL" id="TVY02095.1"/>
    </source>
</evidence>
<keyword evidence="2" id="KW-0472">Membrane</keyword>
<evidence type="ECO:0000313" key="5">
    <source>
        <dbReference type="Proteomes" id="UP000316330"/>
    </source>
</evidence>
<comment type="caution">
    <text evidence="4">The sequence shown here is derived from an EMBL/GenBank/DDBJ whole genome shotgun (WGS) entry which is preliminary data.</text>
</comment>
<feature type="transmembrane region" description="Helical" evidence="2">
    <location>
        <begin position="172"/>
        <end position="193"/>
    </location>
</feature>
<protein>
    <submittedName>
        <fullName evidence="4">Alkaline phosphatase</fullName>
    </submittedName>
</protein>
<keyword evidence="5" id="KW-1185">Reference proteome</keyword>
<evidence type="ECO:0000256" key="2">
    <source>
        <dbReference type="SAM" id="Phobius"/>
    </source>
</evidence>
<dbReference type="Gene3D" id="1.20.144.10">
    <property type="entry name" value="Phosphatidic acid phosphatase type 2/haloperoxidase"/>
    <property type="match status" value="1"/>
</dbReference>
<feature type="transmembrane region" description="Helical" evidence="2">
    <location>
        <begin position="349"/>
        <end position="366"/>
    </location>
</feature>
<name>A0A559JQE2_9BACL</name>
<comment type="similarity">
    <text evidence="1">Belongs to the DedA family.</text>
</comment>
<feature type="transmembrane region" description="Helical" evidence="2">
    <location>
        <begin position="306"/>
        <end position="329"/>
    </location>
</feature>
<feature type="transmembrane region" description="Helical" evidence="2">
    <location>
        <begin position="223"/>
        <end position="243"/>
    </location>
</feature>
<feature type="domain" description="VTT" evidence="3">
    <location>
        <begin position="33"/>
        <end position="159"/>
    </location>
</feature>
<reference evidence="4 5" key="1">
    <citation type="submission" date="2019-07" db="EMBL/GenBank/DDBJ databases">
        <authorList>
            <person name="Kim J."/>
        </authorList>
    </citation>
    <scope>NUCLEOTIDE SEQUENCE [LARGE SCALE GENOMIC DNA]</scope>
    <source>
        <strain evidence="4 5">G13</strain>
    </source>
</reference>
<dbReference type="InterPro" id="IPR032816">
    <property type="entry name" value="VTT_dom"/>
</dbReference>
<dbReference type="Proteomes" id="UP000316330">
    <property type="component" value="Unassembled WGS sequence"/>
</dbReference>
<keyword evidence="2" id="KW-1133">Transmembrane helix</keyword>
<feature type="transmembrane region" description="Helical" evidence="2">
    <location>
        <begin position="15"/>
        <end position="39"/>
    </location>
</feature>
<evidence type="ECO:0000256" key="1">
    <source>
        <dbReference type="ARBA" id="ARBA00010792"/>
    </source>
</evidence>
<organism evidence="4 5">
    <name type="scientific">Cohnella terricola</name>
    <dbReference type="NCBI Taxonomy" id="1289167"/>
    <lineage>
        <taxon>Bacteria</taxon>
        <taxon>Bacillati</taxon>
        <taxon>Bacillota</taxon>
        <taxon>Bacilli</taxon>
        <taxon>Bacillales</taxon>
        <taxon>Paenibacillaceae</taxon>
        <taxon>Cohnella</taxon>
    </lineage>
</organism>
<feature type="transmembrane region" description="Helical" evidence="2">
    <location>
        <begin position="139"/>
        <end position="160"/>
    </location>
</feature>
<dbReference type="InterPro" id="IPR051311">
    <property type="entry name" value="DedA_domain"/>
</dbReference>
<dbReference type="AlphaFoldDB" id="A0A559JQE2"/>
<feature type="transmembrane region" description="Helical" evidence="2">
    <location>
        <begin position="277"/>
        <end position="299"/>
    </location>
</feature>
<feature type="transmembrane region" description="Helical" evidence="2">
    <location>
        <begin position="401"/>
        <end position="422"/>
    </location>
</feature>
<dbReference type="Pfam" id="PF09335">
    <property type="entry name" value="VTT_dom"/>
    <property type="match status" value="1"/>
</dbReference>
<dbReference type="SUPFAM" id="SSF48317">
    <property type="entry name" value="Acid phosphatase/Vanadium-dependent haloperoxidase"/>
    <property type="match status" value="1"/>
</dbReference>
<dbReference type="InterPro" id="IPR036938">
    <property type="entry name" value="PAP2/HPO_sf"/>
</dbReference>
<dbReference type="PANTHER" id="PTHR42709:SF9">
    <property type="entry name" value="ALKALINE PHOSPHATASE LIKE PROTEIN"/>
    <property type="match status" value="1"/>
</dbReference>